<evidence type="ECO:0000313" key="3">
    <source>
        <dbReference type="Proteomes" id="UP000663760"/>
    </source>
</evidence>
<dbReference type="Pfam" id="PF24626">
    <property type="entry name" value="SH3_Tf2-1"/>
    <property type="match status" value="1"/>
</dbReference>
<dbReference type="PANTHER" id="PTHR46148">
    <property type="entry name" value="CHROMO DOMAIN-CONTAINING PROTEIN"/>
    <property type="match status" value="1"/>
</dbReference>
<proteinExistence type="predicted"/>
<dbReference type="Proteomes" id="UP000663760">
    <property type="component" value="Chromosome 2"/>
</dbReference>
<dbReference type="EMBL" id="LR746265">
    <property type="protein sequence ID" value="CAA7390897.1"/>
    <property type="molecule type" value="Genomic_DNA"/>
</dbReference>
<dbReference type="OrthoDB" id="5554229at2759"/>
<name>A0A7I8K1S1_SPIIN</name>
<protein>
    <recommendedName>
        <fullName evidence="1">Tf2-1-like SH3-like domain-containing protein</fullName>
    </recommendedName>
</protein>
<gene>
    <name evidence="2" type="ORF">SI8410_02002311</name>
</gene>
<dbReference type="AlphaFoldDB" id="A0A7I8K1S1"/>
<reference evidence="2" key="1">
    <citation type="submission" date="2020-02" db="EMBL/GenBank/DDBJ databases">
        <authorList>
            <person name="Scholz U."/>
            <person name="Mascher M."/>
            <person name="Fiebig A."/>
        </authorList>
    </citation>
    <scope>NUCLEOTIDE SEQUENCE</scope>
</reference>
<dbReference type="PANTHER" id="PTHR46148:SF52">
    <property type="entry name" value="OS04G0603800 PROTEIN"/>
    <property type="match status" value="1"/>
</dbReference>
<dbReference type="InterPro" id="IPR056924">
    <property type="entry name" value="SH3_Tf2-1"/>
</dbReference>
<evidence type="ECO:0000259" key="1">
    <source>
        <dbReference type="Pfam" id="PF24626"/>
    </source>
</evidence>
<keyword evidence="3" id="KW-1185">Reference proteome</keyword>
<sequence length="187" mass="21617">MENYGFIGQNIVTILPIILPLKIPFRAVYGKDLPKLIKYGTSPSPLDTIDQLLTERDVILKILKVNLHKTSVGDLVFLKIKPHRMKSLTKKENEKLNPRYFGPYLIMERIGPVAYKLQLPNHSAVHPVFHISQLRKTLRTDNRSQPIPPTLPEEQEWILIPHGIKAHRSIPQDTEILVSWKHLLEFE</sequence>
<organism evidence="2 3">
    <name type="scientific">Spirodela intermedia</name>
    <name type="common">Intermediate duckweed</name>
    <dbReference type="NCBI Taxonomy" id="51605"/>
    <lineage>
        <taxon>Eukaryota</taxon>
        <taxon>Viridiplantae</taxon>
        <taxon>Streptophyta</taxon>
        <taxon>Embryophyta</taxon>
        <taxon>Tracheophyta</taxon>
        <taxon>Spermatophyta</taxon>
        <taxon>Magnoliopsida</taxon>
        <taxon>Liliopsida</taxon>
        <taxon>Araceae</taxon>
        <taxon>Lemnoideae</taxon>
        <taxon>Spirodela</taxon>
    </lineage>
</organism>
<accession>A0A7I8K1S1</accession>
<feature type="domain" description="Tf2-1-like SH3-like" evidence="1">
    <location>
        <begin position="73"/>
        <end position="137"/>
    </location>
</feature>
<evidence type="ECO:0000313" key="2">
    <source>
        <dbReference type="EMBL" id="CAA7390897.1"/>
    </source>
</evidence>